<name>A0A0G1HAA9_9BACT</name>
<evidence type="ECO:0000313" key="5">
    <source>
        <dbReference type="Proteomes" id="UP000034051"/>
    </source>
</evidence>
<gene>
    <name evidence="4" type="ORF">UW32_C0001G0075</name>
</gene>
<feature type="transmembrane region" description="Helical" evidence="2">
    <location>
        <begin position="166"/>
        <end position="190"/>
    </location>
</feature>
<evidence type="ECO:0000313" key="4">
    <source>
        <dbReference type="EMBL" id="KKT43483.1"/>
    </source>
</evidence>
<protein>
    <submittedName>
        <fullName evidence="4">Heavy metal transport/detoxification protein</fullName>
    </submittedName>
</protein>
<feature type="domain" description="HMA" evidence="3">
    <location>
        <begin position="4"/>
        <end position="70"/>
    </location>
</feature>
<keyword evidence="2" id="KW-1133">Transmembrane helix</keyword>
<dbReference type="InterPro" id="IPR039447">
    <property type="entry name" value="UreH-like_TM_dom"/>
</dbReference>
<dbReference type="InterPro" id="IPR006121">
    <property type="entry name" value="HMA_dom"/>
</dbReference>
<keyword evidence="2" id="KW-0472">Membrane</keyword>
<dbReference type="GO" id="GO:0046872">
    <property type="term" value="F:metal ion binding"/>
    <property type="evidence" value="ECO:0007669"/>
    <property type="project" value="UniProtKB-KW"/>
</dbReference>
<organism evidence="4 5">
    <name type="scientific">Candidatus Wolfebacteria bacterium GW2011_GWE2_44_13</name>
    <dbReference type="NCBI Taxonomy" id="1619017"/>
    <lineage>
        <taxon>Bacteria</taxon>
        <taxon>Candidatus Wolfeibacteriota</taxon>
    </lineage>
</organism>
<sequence length="442" mass="47537">MKMQKNKVLIQGMHCESCAIRIEQALNAIEGIEQVSVNREKGEAIIGFNGPAPTYEQIEKAICDVGYSIGSAEDVPWISKRAKDYTHLLIGGVILGALYLIARMTGLLDLRLDTTGENIWVALLVGLTAGVSSCMALIGGLTLGFSARHAELHPEATPLQNFRPHLFFNAGRLLGYALLGGFIGLIGSVISISTTILNLMAFAVGIVMVFLGLKLIDIFPILKNKTITLPKALSNVLGLRDSDKEYSHSGAFIAGSLTFFLPCGFTQAMQLYAVSTGDFGKGALVMFLFAVGTTPGLLGIGWLSSVFKGLRARIFFATAGLVVIVMGSITIANALPPLPSLTQQHPAVTESILNGGAQEVRMTQGPNGYSPNQFILKKGVPVRWIVDSTSQYSCANYLVMSDYDVRQTLKPGENVIEFTPTEDGKIPFACSMGMYRGTFIVQ</sequence>
<dbReference type="FunFam" id="3.30.70.100:FF:000001">
    <property type="entry name" value="ATPase copper transporting beta"/>
    <property type="match status" value="1"/>
</dbReference>
<keyword evidence="2" id="KW-0812">Transmembrane</keyword>
<dbReference type="CDD" id="cd00371">
    <property type="entry name" value="HMA"/>
    <property type="match status" value="1"/>
</dbReference>
<keyword evidence="1" id="KW-0479">Metal-binding</keyword>
<evidence type="ECO:0000256" key="2">
    <source>
        <dbReference type="SAM" id="Phobius"/>
    </source>
</evidence>
<dbReference type="Pfam" id="PF13473">
    <property type="entry name" value="Cupredoxin_1"/>
    <property type="match status" value="1"/>
</dbReference>
<dbReference type="SUPFAM" id="SSF55008">
    <property type="entry name" value="HMA, heavy metal-associated domain"/>
    <property type="match status" value="1"/>
</dbReference>
<dbReference type="Pfam" id="PF13386">
    <property type="entry name" value="DsbD_2"/>
    <property type="match status" value="1"/>
</dbReference>
<dbReference type="InterPro" id="IPR036163">
    <property type="entry name" value="HMA_dom_sf"/>
</dbReference>
<dbReference type="Pfam" id="PF00403">
    <property type="entry name" value="HMA"/>
    <property type="match status" value="1"/>
</dbReference>
<dbReference type="PANTHER" id="PTHR42208:SF1">
    <property type="entry name" value="HEAVY METAL TRANSPORTER"/>
    <property type="match status" value="1"/>
</dbReference>
<feature type="transmembrane region" description="Helical" evidence="2">
    <location>
        <begin position="88"/>
        <end position="107"/>
    </location>
</feature>
<dbReference type="InterPro" id="IPR008972">
    <property type="entry name" value="Cupredoxin"/>
</dbReference>
<feature type="transmembrane region" description="Helical" evidence="2">
    <location>
        <begin position="250"/>
        <end position="272"/>
    </location>
</feature>
<dbReference type="InterPro" id="IPR028096">
    <property type="entry name" value="EfeO_Cupredoxin"/>
</dbReference>
<reference evidence="4 5" key="1">
    <citation type="journal article" date="2015" name="Nature">
        <title>rRNA introns, odd ribosomes, and small enigmatic genomes across a large radiation of phyla.</title>
        <authorList>
            <person name="Brown C.T."/>
            <person name="Hug L.A."/>
            <person name="Thomas B.C."/>
            <person name="Sharon I."/>
            <person name="Castelle C.J."/>
            <person name="Singh A."/>
            <person name="Wilkins M.J."/>
            <person name="Williams K.H."/>
            <person name="Banfield J.F."/>
        </authorList>
    </citation>
    <scope>NUCLEOTIDE SEQUENCE [LARGE SCALE GENOMIC DNA]</scope>
</reference>
<comment type="caution">
    <text evidence="4">The sequence shown here is derived from an EMBL/GenBank/DDBJ whole genome shotgun (WGS) entry which is preliminary data.</text>
</comment>
<dbReference type="PROSITE" id="PS50846">
    <property type="entry name" value="HMA_2"/>
    <property type="match status" value="1"/>
</dbReference>
<dbReference type="SUPFAM" id="SSF49503">
    <property type="entry name" value="Cupredoxins"/>
    <property type="match status" value="1"/>
</dbReference>
<evidence type="ECO:0000256" key="1">
    <source>
        <dbReference type="ARBA" id="ARBA00022723"/>
    </source>
</evidence>
<dbReference type="PANTHER" id="PTHR42208">
    <property type="entry name" value="HEAVY METAL TRANSPORTER-RELATED"/>
    <property type="match status" value="1"/>
</dbReference>
<dbReference type="Gene3D" id="2.60.40.420">
    <property type="entry name" value="Cupredoxins - blue copper proteins"/>
    <property type="match status" value="1"/>
</dbReference>
<feature type="transmembrane region" description="Helical" evidence="2">
    <location>
        <begin position="284"/>
        <end position="307"/>
    </location>
</feature>
<feature type="transmembrane region" description="Helical" evidence="2">
    <location>
        <begin position="196"/>
        <end position="216"/>
    </location>
</feature>
<accession>A0A0G1HAA9</accession>
<feature type="transmembrane region" description="Helical" evidence="2">
    <location>
        <begin position="314"/>
        <end position="335"/>
    </location>
</feature>
<feature type="transmembrane region" description="Helical" evidence="2">
    <location>
        <begin position="119"/>
        <end position="145"/>
    </location>
</feature>
<dbReference type="AlphaFoldDB" id="A0A0G1HAA9"/>
<dbReference type="Gene3D" id="3.30.70.100">
    <property type="match status" value="1"/>
</dbReference>
<dbReference type="EMBL" id="LCHW01000001">
    <property type="protein sequence ID" value="KKT43483.1"/>
    <property type="molecule type" value="Genomic_DNA"/>
</dbReference>
<dbReference type="Proteomes" id="UP000034051">
    <property type="component" value="Unassembled WGS sequence"/>
</dbReference>
<proteinExistence type="predicted"/>
<evidence type="ECO:0000259" key="3">
    <source>
        <dbReference type="PROSITE" id="PS50846"/>
    </source>
</evidence>